<dbReference type="AlphaFoldDB" id="A0A0D0B534"/>
<keyword evidence="2" id="KW-0805">Transcription regulation</keyword>
<evidence type="ECO:0000259" key="7">
    <source>
        <dbReference type="PROSITE" id="PS50066"/>
    </source>
</evidence>
<dbReference type="EMBL" id="KN834785">
    <property type="protein sequence ID" value="KIK58445.1"/>
    <property type="molecule type" value="Genomic_DNA"/>
</dbReference>
<dbReference type="Proteomes" id="UP000053593">
    <property type="component" value="Unassembled WGS sequence"/>
</dbReference>
<feature type="compositionally biased region" description="Acidic residues" evidence="6">
    <location>
        <begin position="103"/>
        <end position="112"/>
    </location>
</feature>
<dbReference type="GO" id="GO:0000978">
    <property type="term" value="F:RNA polymerase II cis-regulatory region sequence-specific DNA binding"/>
    <property type="evidence" value="ECO:0007669"/>
    <property type="project" value="TreeGrafter"/>
</dbReference>
<dbReference type="InterPro" id="IPR036879">
    <property type="entry name" value="TF_MADSbox_sf"/>
</dbReference>
<dbReference type="GO" id="GO:0000981">
    <property type="term" value="F:DNA-binding transcription factor activity, RNA polymerase II-specific"/>
    <property type="evidence" value="ECO:0007669"/>
    <property type="project" value="TreeGrafter"/>
</dbReference>
<evidence type="ECO:0000256" key="1">
    <source>
        <dbReference type="ARBA" id="ARBA00004123"/>
    </source>
</evidence>
<feature type="domain" description="MADS-box" evidence="7">
    <location>
        <begin position="1"/>
        <end position="60"/>
    </location>
</feature>
<dbReference type="GO" id="GO:0045944">
    <property type="term" value="P:positive regulation of transcription by RNA polymerase II"/>
    <property type="evidence" value="ECO:0007669"/>
    <property type="project" value="TreeGrafter"/>
</dbReference>
<evidence type="ECO:0000313" key="8">
    <source>
        <dbReference type="EMBL" id="KIK58445.1"/>
    </source>
</evidence>
<name>A0A0D0B534_9AGAR</name>
<dbReference type="PANTHER" id="PTHR11945">
    <property type="entry name" value="MADS BOX PROTEIN"/>
    <property type="match status" value="1"/>
</dbReference>
<feature type="non-terminal residue" evidence="8">
    <location>
        <position position="1"/>
    </location>
</feature>
<evidence type="ECO:0000256" key="6">
    <source>
        <dbReference type="SAM" id="MobiDB-lite"/>
    </source>
</evidence>
<dbReference type="Gene3D" id="3.40.1810.10">
    <property type="entry name" value="Transcription factor, MADS-box"/>
    <property type="match status" value="1"/>
</dbReference>
<evidence type="ECO:0000256" key="2">
    <source>
        <dbReference type="ARBA" id="ARBA00023015"/>
    </source>
</evidence>
<evidence type="ECO:0000256" key="3">
    <source>
        <dbReference type="ARBA" id="ARBA00023125"/>
    </source>
</evidence>
<accession>A0A0D0B534</accession>
<evidence type="ECO:0000256" key="4">
    <source>
        <dbReference type="ARBA" id="ARBA00023163"/>
    </source>
</evidence>
<keyword evidence="4" id="KW-0804">Transcription</keyword>
<dbReference type="PROSITE" id="PS50066">
    <property type="entry name" value="MADS_BOX_2"/>
    <property type="match status" value="1"/>
</dbReference>
<dbReference type="InterPro" id="IPR002100">
    <property type="entry name" value="TF_MADSbox"/>
</dbReference>
<dbReference type="SMART" id="SM00432">
    <property type="entry name" value="MADS"/>
    <property type="match status" value="1"/>
</dbReference>
<dbReference type="Pfam" id="PF00319">
    <property type="entry name" value="SRF-TF"/>
    <property type="match status" value="1"/>
</dbReference>
<dbReference type="SUPFAM" id="SSF55455">
    <property type="entry name" value="SRF-like"/>
    <property type="match status" value="1"/>
</dbReference>
<gene>
    <name evidence="8" type="ORF">GYMLUDRAFT_115352</name>
</gene>
<comment type="subcellular location">
    <subcellularLocation>
        <location evidence="1">Nucleus</location>
    </subcellularLocation>
</comment>
<reference evidence="8 9" key="1">
    <citation type="submission" date="2014-04" db="EMBL/GenBank/DDBJ databases">
        <title>Evolutionary Origins and Diversification of the Mycorrhizal Mutualists.</title>
        <authorList>
            <consortium name="DOE Joint Genome Institute"/>
            <consortium name="Mycorrhizal Genomics Consortium"/>
            <person name="Kohler A."/>
            <person name="Kuo A."/>
            <person name="Nagy L.G."/>
            <person name="Floudas D."/>
            <person name="Copeland A."/>
            <person name="Barry K.W."/>
            <person name="Cichocki N."/>
            <person name="Veneault-Fourrey C."/>
            <person name="LaButti K."/>
            <person name="Lindquist E.A."/>
            <person name="Lipzen A."/>
            <person name="Lundell T."/>
            <person name="Morin E."/>
            <person name="Murat C."/>
            <person name="Riley R."/>
            <person name="Ohm R."/>
            <person name="Sun H."/>
            <person name="Tunlid A."/>
            <person name="Henrissat B."/>
            <person name="Grigoriev I.V."/>
            <person name="Hibbett D.S."/>
            <person name="Martin F."/>
        </authorList>
    </citation>
    <scope>NUCLEOTIDE SEQUENCE [LARGE SCALE GENOMIC DNA]</scope>
    <source>
        <strain evidence="8 9">FD-317 M1</strain>
    </source>
</reference>
<dbReference type="GO" id="GO:0046983">
    <property type="term" value="F:protein dimerization activity"/>
    <property type="evidence" value="ECO:0007669"/>
    <property type="project" value="InterPro"/>
</dbReference>
<evidence type="ECO:0000256" key="5">
    <source>
        <dbReference type="ARBA" id="ARBA00023242"/>
    </source>
</evidence>
<sequence>MGRRKIEIQPITASFSHERNRSVTFLKRKNGLFKKAYELGVLCSVDVAVIIFDEKPGQHEKLYEYSSTDVRDIVKRHLRFSGDKDSRGPHDFSGGSASKLDDIGEGDEDDDD</sequence>
<protein>
    <recommendedName>
        <fullName evidence="7">MADS-box domain-containing protein</fullName>
    </recommendedName>
</protein>
<feature type="compositionally biased region" description="Basic and acidic residues" evidence="6">
    <location>
        <begin position="81"/>
        <end position="90"/>
    </location>
</feature>
<feature type="region of interest" description="Disordered" evidence="6">
    <location>
        <begin position="81"/>
        <end position="112"/>
    </location>
</feature>
<dbReference type="GO" id="GO:0005634">
    <property type="term" value="C:nucleus"/>
    <property type="evidence" value="ECO:0007669"/>
    <property type="project" value="UniProtKB-SubCell"/>
</dbReference>
<dbReference type="OrthoDB" id="1898716at2759"/>
<keyword evidence="3" id="KW-0238">DNA-binding</keyword>
<dbReference type="PANTHER" id="PTHR11945:SF534">
    <property type="entry name" value="MYOCYTE-SPECIFIC ENHANCER FACTOR 2"/>
    <property type="match status" value="1"/>
</dbReference>
<dbReference type="HOGENOM" id="CLU_053053_13_1_1"/>
<keyword evidence="5" id="KW-0539">Nucleus</keyword>
<dbReference type="PRINTS" id="PR00404">
    <property type="entry name" value="MADSDOMAIN"/>
</dbReference>
<keyword evidence="9" id="KW-1185">Reference proteome</keyword>
<evidence type="ECO:0000313" key="9">
    <source>
        <dbReference type="Proteomes" id="UP000053593"/>
    </source>
</evidence>
<organism evidence="8 9">
    <name type="scientific">Collybiopsis luxurians FD-317 M1</name>
    <dbReference type="NCBI Taxonomy" id="944289"/>
    <lineage>
        <taxon>Eukaryota</taxon>
        <taxon>Fungi</taxon>
        <taxon>Dikarya</taxon>
        <taxon>Basidiomycota</taxon>
        <taxon>Agaricomycotina</taxon>
        <taxon>Agaricomycetes</taxon>
        <taxon>Agaricomycetidae</taxon>
        <taxon>Agaricales</taxon>
        <taxon>Marasmiineae</taxon>
        <taxon>Omphalotaceae</taxon>
        <taxon>Collybiopsis</taxon>
        <taxon>Collybiopsis luxurians</taxon>
    </lineage>
</organism>
<proteinExistence type="predicted"/>